<dbReference type="Gene3D" id="3.30.160.170">
    <property type="entry name" value="FlaG-like"/>
    <property type="match status" value="1"/>
</dbReference>
<dbReference type="HOGENOM" id="CLU_120910_3_3_0"/>
<dbReference type="Pfam" id="PF03646">
    <property type="entry name" value="FlaG"/>
    <property type="match status" value="1"/>
</dbReference>
<dbReference type="PANTHER" id="PTHR37166:SF1">
    <property type="entry name" value="PROTEIN FLAG"/>
    <property type="match status" value="1"/>
</dbReference>
<evidence type="ECO:0000256" key="1">
    <source>
        <dbReference type="SAM" id="MobiDB-lite"/>
    </source>
</evidence>
<dbReference type="RefSeq" id="WP_012992476.1">
    <property type="nucleotide sequence ID" value="NC_013894.1"/>
</dbReference>
<accession>D3SMU0</accession>
<keyword evidence="3" id="KW-1185">Reference proteome</keyword>
<sequence length="114" mass="13451">MVNKVENSFLPQPQIPDLQQQNVTNHSNNTKERDATQTTRAIDELMKVMKEVKEKFDLLNTYLRIDIDRELDIPVVRIVERDTGKVIRQIPPEYILDLMRKIDEMLGILFEKEV</sequence>
<gene>
    <name evidence="2" type="ordered locus">Thal_1441</name>
</gene>
<reference evidence="3" key="1">
    <citation type="journal article" date="2010" name="Stand. Genomic Sci.">
        <title>Complete genome sequence of Thermocrinis albus type strain (HI 11/12T).</title>
        <authorList>
            <person name="Wirth R."/>
            <person name="Sikorski J."/>
            <person name="Brambilla E."/>
            <person name="Misra M."/>
            <person name="Lapidus A."/>
            <person name="Copeland A."/>
            <person name="Nolan M."/>
            <person name="Lucas S."/>
            <person name="Chen F."/>
            <person name="Tice H."/>
            <person name="Cheng J.F."/>
            <person name="Han C."/>
            <person name="Detter J.C."/>
            <person name="Tapia R."/>
            <person name="Bruce D."/>
            <person name="Goodwin L."/>
            <person name="Pitluck S."/>
            <person name="Pati A."/>
            <person name="Anderson I."/>
            <person name="Ivanova N."/>
            <person name="Mavromatis K."/>
            <person name="Mikhailova N."/>
            <person name="Chen A."/>
            <person name="Palaniappan K."/>
            <person name="Bilek Y."/>
            <person name="Hader T."/>
            <person name="Land M."/>
            <person name="Hauser L."/>
            <person name="Chang Y.J."/>
            <person name="Jeffries C.D."/>
            <person name="Tindall B.J."/>
            <person name="Rohde M."/>
            <person name="Goker M."/>
            <person name="Bristow J."/>
            <person name="Eisen J.A."/>
            <person name="Markowitz V."/>
            <person name="Hugenholtz P."/>
            <person name="Kyrpides N.C."/>
            <person name="Klenk H.P."/>
        </authorList>
    </citation>
    <scope>NUCLEOTIDE SEQUENCE [LARGE SCALE GENOMIC DNA]</scope>
    <source>
        <strain evidence="3">DSM 14484 / JCM 11386 / HI 11/12</strain>
    </source>
</reference>
<name>D3SMU0_THEAH</name>
<dbReference type="OrthoDB" id="9812344at2"/>
<feature type="region of interest" description="Disordered" evidence="1">
    <location>
        <begin position="1"/>
        <end position="38"/>
    </location>
</feature>
<feature type="compositionally biased region" description="Low complexity" evidence="1">
    <location>
        <begin position="10"/>
        <end position="21"/>
    </location>
</feature>
<dbReference type="PANTHER" id="PTHR37166">
    <property type="entry name" value="PROTEIN FLAG"/>
    <property type="match status" value="1"/>
</dbReference>
<protein>
    <submittedName>
        <fullName evidence="2">Flagellar protein FlaG protein</fullName>
    </submittedName>
</protein>
<dbReference type="InterPro" id="IPR005186">
    <property type="entry name" value="FlaG"/>
</dbReference>
<dbReference type="InterPro" id="IPR035924">
    <property type="entry name" value="FlaG-like_sf"/>
</dbReference>
<dbReference type="KEGG" id="tal:Thal_1441"/>
<dbReference type="SUPFAM" id="SSF160214">
    <property type="entry name" value="FlaG-like"/>
    <property type="match status" value="1"/>
</dbReference>
<evidence type="ECO:0000313" key="3">
    <source>
        <dbReference type="Proteomes" id="UP000002043"/>
    </source>
</evidence>
<keyword evidence="2" id="KW-0966">Cell projection</keyword>
<dbReference type="EMBL" id="CP001931">
    <property type="protein sequence ID" value="ADC90070.1"/>
    <property type="molecule type" value="Genomic_DNA"/>
</dbReference>
<keyword evidence="2" id="KW-0969">Cilium</keyword>
<organism evidence="2 3">
    <name type="scientific">Thermocrinis albus (strain DSM 14484 / JCM 11386 / HI 11/12)</name>
    <dbReference type="NCBI Taxonomy" id="638303"/>
    <lineage>
        <taxon>Bacteria</taxon>
        <taxon>Pseudomonadati</taxon>
        <taxon>Aquificota</taxon>
        <taxon>Aquificia</taxon>
        <taxon>Aquificales</taxon>
        <taxon>Aquificaceae</taxon>
        <taxon>Thermocrinis</taxon>
    </lineage>
</organism>
<proteinExistence type="predicted"/>
<dbReference type="STRING" id="638303.Thal_1441"/>
<dbReference type="Proteomes" id="UP000002043">
    <property type="component" value="Chromosome"/>
</dbReference>
<keyword evidence="2" id="KW-0282">Flagellum</keyword>
<feature type="compositionally biased region" description="Basic and acidic residues" evidence="1">
    <location>
        <begin position="29"/>
        <end position="38"/>
    </location>
</feature>
<dbReference type="eggNOG" id="COG1334">
    <property type="taxonomic scope" value="Bacteria"/>
</dbReference>
<dbReference type="AlphaFoldDB" id="D3SMU0"/>
<evidence type="ECO:0000313" key="2">
    <source>
        <dbReference type="EMBL" id="ADC90070.1"/>
    </source>
</evidence>